<dbReference type="InterPro" id="IPR006583">
    <property type="entry name" value="PAN-3_domain"/>
</dbReference>
<dbReference type="Pfam" id="PF08277">
    <property type="entry name" value="PAN_3"/>
    <property type="match status" value="1"/>
</dbReference>
<dbReference type="PROSITE" id="PS50948">
    <property type="entry name" value="PAN"/>
    <property type="match status" value="1"/>
</dbReference>
<organism evidence="3 4">
    <name type="scientific">Mytilus coruscus</name>
    <name type="common">Sea mussel</name>
    <dbReference type="NCBI Taxonomy" id="42192"/>
    <lineage>
        <taxon>Eukaryota</taxon>
        <taxon>Metazoa</taxon>
        <taxon>Spiralia</taxon>
        <taxon>Lophotrochozoa</taxon>
        <taxon>Mollusca</taxon>
        <taxon>Bivalvia</taxon>
        <taxon>Autobranchia</taxon>
        <taxon>Pteriomorphia</taxon>
        <taxon>Mytilida</taxon>
        <taxon>Mytiloidea</taxon>
        <taxon>Mytilidae</taxon>
        <taxon>Mytilinae</taxon>
        <taxon>Mytilus</taxon>
    </lineage>
</organism>
<feature type="domain" description="Apple" evidence="2">
    <location>
        <begin position="177"/>
        <end position="249"/>
    </location>
</feature>
<evidence type="ECO:0000313" key="4">
    <source>
        <dbReference type="Proteomes" id="UP000507470"/>
    </source>
</evidence>
<dbReference type="InterPro" id="IPR003609">
    <property type="entry name" value="Pan_app"/>
</dbReference>
<evidence type="ECO:0000313" key="3">
    <source>
        <dbReference type="EMBL" id="CAC5366891.1"/>
    </source>
</evidence>
<accession>A0A6J8AF61</accession>
<keyword evidence="1" id="KW-1133">Transmembrane helix</keyword>
<keyword evidence="4" id="KW-1185">Reference proteome</keyword>
<dbReference type="Proteomes" id="UP000507470">
    <property type="component" value="Unassembled WGS sequence"/>
</dbReference>
<protein>
    <recommendedName>
        <fullName evidence="2">Apple domain-containing protein</fullName>
    </recommendedName>
</protein>
<keyword evidence="1" id="KW-0472">Membrane</keyword>
<evidence type="ECO:0000256" key="1">
    <source>
        <dbReference type="SAM" id="Phobius"/>
    </source>
</evidence>
<gene>
    <name evidence="3" type="ORF">MCOR_6999</name>
</gene>
<keyword evidence="1" id="KW-0812">Transmembrane</keyword>
<dbReference type="AlphaFoldDB" id="A0A6J8AF61"/>
<name>A0A6J8AF61_MYTCO</name>
<sequence length="391" mass="43675">MPAEYILWLTVPEIAMQVSFIYFVVMSAAEPENPCANGLDNIVADMCTDESAIEDSYDGSTHVDSVLLRITKQQNNCICRVSLQNNTTNYTVYISKYGERSDAAPEQQNCGLSVDVEYVDTPETTRSLQSIECTSGTSRRSIALGGSELIFKSRIINGNFTRGYCMQISRDQPIFSCKMNDQVKTAGSDGDWILTSGEQQSSLNECKRYCLQTEDCVAVHYEQISYCFVYNVTTTVYSKDDSTYSRKDCVDTQKLKISCYPPEATTQISLVTTTDDSISTNVLSVTELIDDNQVTNYNTRSTIEREKKEISKDTSTSLLVAIIIAIIGCTVAVVFAGTTVFYRRQLHTQQSKIPLAPSVNYVDLSRARDVSDYSTLNTPEVNEQQYETVKE</sequence>
<dbReference type="EMBL" id="CACVKT020001351">
    <property type="protein sequence ID" value="CAC5366891.1"/>
    <property type="molecule type" value="Genomic_DNA"/>
</dbReference>
<feature type="transmembrane region" description="Helical" evidence="1">
    <location>
        <begin position="318"/>
        <end position="342"/>
    </location>
</feature>
<proteinExistence type="predicted"/>
<evidence type="ECO:0000259" key="2">
    <source>
        <dbReference type="PROSITE" id="PS50948"/>
    </source>
</evidence>
<reference evidence="3 4" key="1">
    <citation type="submission" date="2020-06" db="EMBL/GenBank/DDBJ databases">
        <authorList>
            <person name="Li R."/>
            <person name="Bekaert M."/>
        </authorList>
    </citation>
    <scope>NUCLEOTIDE SEQUENCE [LARGE SCALE GENOMIC DNA]</scope>
    <source>
        <strain evidence="4">wild</strain>
    </source>
</reference>